<organism evidence="2 3">
    <name type="scientific">Vigna angularis var. angularis</name>
    <dbReference type="NCBI Taxonomy" id="157739"/>
    <lineage>
        <taxon>Eukaryota</taxon>
        <taxon>Viridiplantae</taxon>
        <taxon>Streptophyta</taxon>
        <taxon>Embryophyta</taxon>
        <taxon>Tracheophyta</taxon>
        <taxon>Spermatophyta</taxon>
        <taxon>Magnoliopsida</taxon>
        <taxon>eudicotyledons</taxon>
        <taxon>Gunneridae</taxon>
        <taxon>Pentapetalae</taxon>
        <taxon>rosids</taxon>
        <taxon>fabids</taxon>
        <taxon>Fabales</taxon>
        <taxon>Fabaceae</taxon>
        <taxon>Papilionoideae</taxon>
        <taxon>50 kb inversion clade</taxon>
        <taxon>NPAAA clade</taxon>
        <taxon>indigoferoid/millettioid clade</taxon>
        <taxon>Phaseoleae</taxon>
        <taxon>Vigna</taxon>
    </lineage>
</organism>
<dbReference type="AlphaFoldDB" id="A0A0S3SMC6"/>
<evidence type="ECO:0000313" key="3">
    <source>
        <dbReference type="Proteomes" id="UP000291084"/>
    </source>
</evidence>
<feature type="compositionally biased region" description="Polar residues" evidence="1">
    <location>
        <begin position="144"/>
        <end position="162"/>
    </location>
</feature>
<reference evidence="2 3" key="1">
    <citation type="journal article" date="2015" name="Sci. Rep.">
        <title>The power of single molecule real-time sequencing technology in the de novo assembly of a eukaryotic genome.</title>
        <authorList>
            <person name="Sakai H."/>
            <person name="Naito K."/>
            <person name="Ogiso-Tanaka E."/>
            <person name="Takahashi Y."/>
            <person name="Iseki K."/>
            <person name="Muto C."/>
            <person name="Satou K."/>
            <person name="Teruya K."/>
            <person name="Shiroma A."/>
            <person name="Shimoji M."/>
            <person name="Hirano T."/>
            <person name="Itoh T."/>
            <person name="Kaga A."/>
            <person name="Tomooka N."/>
        </authorList>
    </citation>
    <scope>NUCLEOTIDE SEQUENCE [LARGE SCALE GENOMIC DNA]</scope>
    <source>
        <strain evidence="3">cv. Shumari</strain>
    </source>
</reference>
<dbReference type="EMBL" id="AP015041">
    <property type="protein sequence ID" value="BAT93954.1"/>
    <property type="molecule type" value="Genomic_DNA"/>
</dbReference>
<gene>
    <name evidence="2" type="primary">Vigan.08G051000</name>
    <name evidence="2" type="ORF">VIGAN_08051000</name>
</gene>
<feature type="compositionally biased region" description="Basic and acidic residues" evidence="1">
    <location>
        <begin position="209"/>
        <end position="254"/>
    </location>
</feature>
<evidence type="ECO:0008006" key="4">
    <source>
        <dbReference type="Google" id="ProtNLM"/>
    </source>
</evidence>
<evidence type="ECO:0000256" key="1">
    <source>
        <dbReference type="SAM" id="MobiDB-lite"/>
    </source>
</evidence>
<dbReference type="PANTHER" id="PTHR36364:SF1">
    <property type="entry name" value="OS03G0203000 PROTEIN"/>
    <property type="match status" value="1"/>
</dbReference>
<feature type="region of interest" description="Disordered" evidence="1">
    <location>
        <begin position="1"/>
        <end position="309"/>
    </location>
</feature>
<feature type="compositionally biased region" description="Basic and acidic residues" evidence="1">
    <location>
        <begin position="163"/>
        <end position="176"/>
    </location>
</feature>
<protein>
    <recommendedName>
        <fullName evidence="4">Btz domain-containing protein</fullName>
    </recommendedName>
</protein>
<dbReference type="Proteomes" id="UP000291084">
    <property type="component" value="Chromosome 8"/>
</dbReference>
<accession>A0A0S3SMC6</accession>
<feature type="compositionally biased region" description="Polar residues" evidence="1">
    <location>
        <begin position="114"/>
        <end position="124"/>
    </location>
</feature>
<feature type="compositionally biased region" description="Low complexity" evidence="1">
    <location>
        <begin position="94"/>
        <end position="106"/>
    </location>
</feature>
<proteinExistence type="predicted"/>
<keyword evidence="3" id="KW-1185">Reference proteome</keyword>
<feature type="compositionally biased region" description="Basic and acidic residues" evidence="1">
    <location>
        <begin position="286"/>
        <end position="309"/>
    </location>
</feature>
<sequence length="321" mass="36973">MVSPNPNPFQFSTEKNLMSHRDSDSKRRHSKFDQEPSPKRYRRDGRQERERDRNRVTSDGGDKRNPPPPHHSRREPFDASAPKKSNSNDHGQPSKHSSQPSRSRSYYQHEERGSTGQAGRSNGQREAGGKVFTQGKDDNERLETGQSREQTNMKSQVKLNDNLQKRDGFAERKDDLPPTMRKRRAFREKKIPVDSADANPAPMVAVKSSHTDHFMERNERKEERSSNPHHLDRPEKQITEGRALNKSEARRDGFSSRVRFGGSGGDNNYRGRDKLNGRQVHRPVKSRVDKWKHDLYQEVNKDPVPKNEDDQIAKLEALLAS</sequence>
<evidence type="ECO:0000313" key="2">
    <source>
        <dbReference type="EMBL" id="BAT93954.1"/>
    </source>
</evidence>
<dbReference type="PANTHER" id="PTHR36364">
    <property type="entry name" value="OS03G0203000 PROTEIN"/>
    <property type="match status" value="1"/>
</dbReference>
<name>A0A0S3SMC6_PHAAN</name>
<dbReference type="OrthoDB" id="1920561at2759"/>
<feature type="compositionally biased region" description="Basic and acidic residues" evidence="1">
    <location>
        <begin position="17"/>
        <end position="65"/>
    </location>
</feature>